<comment type="caution">
    <text evidence="6">The sequence shown here is derived from an EMBL/GenBank/DDBJ whole genome shotgun (WGS) entry which is preliminary data.</text>
</comment>
<dbReference type="Proteomes" id="UP001589828">
    <property type="component" value="Unassembled WGS sequence"/>
</dbReference>
<evidence type="ECO:0000259" key="5">
    <source>
        <dbReference type="PROSITE" id="PS51910"/>
    </source>
</evidence>
<dbReference type="PANTHER" id="PTHR11177">
    <property type="entry name" value="CHITINASE"/>
    <property type="match status" value="1"/>
</dbReference>
<keyword evidence="6" id="KW-0378">Hydrolase</keyword>
<dbReference type="Gene3D" id="3.20.20.80">
    <property type="entry name" value="Glycosidases"/>
    <property type="match status" value="1"/>
</dbReference>
<dbReference type="NCBIfam" id="TIGR04183">
    <property type="entry name" value="Por_Secre_tail"/>
    <property type="match status" value="1"/>
</dbReference>
<dbReference type="SUPFAM" id="SSF89260">
    <property type="entry name" value="Collagen-binding domain"/>
    <property type="match status" value="1"/>
</dbReference>
<feature type="domain" description="Ig-like" evidence="4">
    <location>
        <begin position="562"/>
        <end position="647"/>
    </location>
</feature>
<dbReference type="CDD" id="cd00102">
    <property type="entry name" value="IPT"/>
    <property type="match status" value="1"/>
</dbReference>
<reference evidence="6 7" key="1">
    <citation type="submission" date="2024-09" db="EMBL/GenBank/DDBJ databases">
        <authorList>
            <person name="Sun Q."/>
            <person name="Mori K."/>
        </authorList>
    </citation>
    <scope>NUCLEOTIDE SEQUENCE [LARGE SCALE GENOMIC DNA]</scope>
    <source>
        <strain evidence="6 7">NCAIM B.02415</strain>
    </source>
</reference>
<dbReference type="Gene3D" id="2.60.120.380">
    <property type="match status" value="1"/>
</dbReference>
<dbReference type="PROSITE" id="PS50835">
    <property type="entry name" value="IG_LIKE"/>
    <property type="match status" value="1"/>
</dbReference>
<keyword evidence="3" id="KW-0119">Carbohydrate metabolism</keyword>
<name>A0ABV6L0Y9_9SPHI</name>
<evidence type="ECO:0000259" key="4">
    <source>
        <dbReference type="PROSITE" id="PS50835"/>
    </source>
</evidence>
<dbReference type="InterPro" id="IPR017853">
    <property type="entry name" value="GH"/>
</dbReference>
<proteinExistence type="predicted"/>
<dbReference type="Pfam" id="PF18962">
    <property type="entry name" value="Por_Secre_tail"/>
    <property type="match status" value="1"/>
</dbReference>
<dbReference type="Pfam" id="PF00704">
    <property type="entry name" value="Glyco_hydro_18"/>
    <property type="match status" value="1"/>
</dbReference>
<evidence type="ECO:0000313" key="7">
    <source>
        <dbReference type="Proteomes" id="UP001589828"/>
    </source>
</evidence>
<dbReference type="InterPro" id="IPR011583">
    <property type="entry name" value="Chitinase_II/V-like_cat"/>
</dbReference>
<keyword evidence="3" id="KW-0146">Chitin degradation</keyword>
<keyword evidence="7" id="KW-1185">Reference proteome</keyword>
<dbReference type="RefSeq" id="WP_377021258.1">
    <property type="nucleotide sequence ID" value="NZ_JBHLTS010000007.1"/>
</dbReference>
<dbReference type="SUPFAM" id="SSF81296">
    <property type="entry name" value="E set domains"/>
    <property type="match status" value="1"/>
</dbReference>
<keyword evidence="3" id="KW-0624">Polysaccharide degradation</keyword>
<dbReference type="PANTHER" id="PTHR11177:SF317">
    <property type="entry name" value="CHITINASE 12-RELATED"/>
    <property type="match status" value="1"/>
</dbReference>
<feature type="domain" description="GH18" evidence="5">
    <location>
        <begin position="21"/>
        <end position="317"/>
    </location>
</feature>
<dbReference type="Gene3D" id="2.60.40.10">
    <property type="entry name" value="Immunoglobulins"/>
    <property type="match status" value="1"/>
</dbReference>
<evidence type="ECO:0000256" key="3">
    <source>
        <dbReference type="ARBA" id="ARBA00023024"/>
    </source>
</evidence>
<dbReference type="InterPro" id="IPR001223">
    <property type="entry name" value="Glyco_hydro18_cat"/>
</dbReference>
<dbReference type="InterPro" id="IPR026444">
    <property type="entry name" value="Secre_tail"/>
</dbReference>
<protein>
    <recommendedName>
        <fullName evidence="2">chitinase</fullName>
        <ecNumber evidence="2">3.2.1.14</ecNumber>
    </recommendedName>
</protein>
<comment type="catalytic activity">
    <reaction evidence="1">
        <text>Random endo-hydrolysis of N-acetyl-beta-D-glucosaminide (1-&gt;4)-beta-linkages in chitin and chitodextrins.</text>
        <dbReference type="EC" id="3.2.1.14"/>
    </reaction>
</comment>
<evidence type="ECO:0000256" key="1">
    <source>
        <dbReference type="ARBA" id="ARBA00000822"/>
    </source>
</evidence>
<dbReference type="InterPro" id="IPR013783">
    <property type="entry name" value="Ig-like_fold"/>
</dbReference>
<dbReference type="InterPro" id="IPR050314">
    <property type="entry name" value="Glycosyl_Hydrlase_18"/>
</dbReference>
<accession>A0ABV6L0Y9</accession>
<gene>
    <name evidence="6" type="ORF">ACFFGT_04240</name>
</gene>
<dbReference type="InterPro" id="IPR007110">
    <property type="entry name" value="Ig-like_dom"/>
</dbReference>
<organism evidence="6 7">
    <name type="scientific">Mucilaginibacter angelicae</name>
    <dbReference type="NCBI Taxonomy" id="869718"/>
    <lineage>
        <taxon>Bacteria</taxon>
        <taxon>Pseudomonadati</taxon>
        <taxon>Bacteroidota</taxon>
        <taxon>Sphingobacteriia</taxon>
        <taxon>Sphingobacteriales</taxon>
        <taxon>Sphingobacteriaceae</taxon>
        <taxon>Mucilaginibacter</taxon>
    </lineage>
</organism>
<dbReference type="SUPFAM" id="SSF51445">
    <property type="entry name" value="(Trans)glycosidases"/>
    <property type="match status" value="1"/>
</dbReference>
<dbReference type="PROSITE" id="PS51910">
    <property type="entry name" value="GH18_2"/>
    <property type="match status" value="1"/>
</dbReference>
<dbReference type="Gene3D" id="3.40.5.30">
    <property type="entry name" value="(Trans)glycosidases - domain 2"/>
    <property type="match status" value="1"/>
</dbReference>
<evidence type="ECO:0000256" key="2">
    <source>
        <dbReference type="ARBA" id="ARBA00012729"/>
    </source>
</evidence>
<dbReference type="InterPro" id="IPR014756">
    <property type="entry name" value="Ig_E-set"/>
</dbReference>
<sequence length="1145" mass="121692">MKKLILLFILPFVFVSVIKGQSVEGYIPEYEPQSIVDEIDYSKLTDVLYSVSYLYTIPQAPPKIYDANGNLQVFNKTLFEAVKKNCSKINLYLSIGDDGRTLSLIAANSTQRQNFASKCAEFCYANGLKGVDIDWEIPQISDSDNFKQLLFDLRTALDSKGMAVNKRYKLSIAAVRYTGSDGISAASLKYLDYLNIMDYDGVNNSPTSLAKDLMTGWANIGVPYSKMVIGIPFYGRNAANKTMTYREINPDTGSETLFKNDLYNGYYYNGYNTINEKITYAMGKGVHGVFSWELAQDKSTSNQYSLLGALNKVISQFATCTDKNEPNDNTNDATSAFTTPLNLSAKSVTFNGFIPDPSDQDWFKIPVDGTGTLTITLSNLPADYDLELYPSNGLAGGALKGSYKVSATSENITYNYSKPASTILYAKVYPKNSSQSSACGKYTLTINWAPPSQAACTTPQAPVANYGADVCSAPVMVTDPQNITLAFTSNGGNTFGAQISKYPYGTSNITFTSSCQSTTAPISATDLVKGMLYRWNMYAYGGTDCTSCQSPVSNTKYFGIPPEITAATTQLPSGGNVTLTTLPQVPGSGATINYKWLKNGSVYQQGASMTSLSVTSTGTYTLTIEYFGGGNCAVISSTAASNAIVVTAAIACTNSVKPDNLTQSVANTPNGSQVLLTVNGGSLGTNGVWKLYSGNCGGTFEGQGHANTFIVNPSVTTTYYIRAEGDCNITDCVSTLVVVPCTNSVMPSAVTVSTGNTPNGPTSILTVVGGSLGTNATWRVYSGSCGGVLEGSGHASTFLFNPTATTTYYIRAEGDCNFTDCATATIYVKPTISSFSPTTSPTGQSVTVTGTNFTGASAVSFGGVPSTLFTVNSPTSLTAMVGSGANGNVSVTTPGGTAILSGFNYIFSLPVTNFNLSAVSASCKGSNNGTIKVTAAQHLNYTATIIGNGLNAPYPFTDSVNINNLAAGNYNVCITVAGQNDYQQCYSMIINEPKDLSVYVASTNPGNQVVLNLGGGTTYNISLNGTVTTTTNSQVTLNLTSGINRIIISTDKACQGLIEKDITTADEKVAYPNPFDKILNISLGKELVQKADVKVFKIEGLQVFSQTFTRVAGSIQIDLSNLQSGQYLLKLSADNKDTVFKIIKR</sequence>
<evidence type="ECO:0000313" key="6">
    <source>
        <dbReference type="EMBL" id="MFC0513391.1"/>
    </source>
</evidence>
<dbReference type="Gene3D" id="2.60.40.3080">
    <property type="match status" value="1"/>
</dbReference>
<dbReference type="EC" id="3.2.1.14" evidence="2"/>
<dbReference type="SMART" id="SM00636">
    <property type="entry name" value="Glyco_18"/>
    <property type="match status" value="1"/>
</dbReference>
<dbReference type="EMBL" id="JBHLTS010000007">
    <property type="protein sequence ID" value="MFC0513391.1"/>
    <property type="molecule type" value="Genomic_DNA"/>
</dbReference>
<dbReference type="GO" id="GO:0016787">
    <property type="term" value="F:hydrolase activity"/>
    <property type="evidence" value="ECO:0007669"/>
    <property type="project" value="UniProtKB-KW"/>
</dbReference>